<dbReference type="GeneID" id="20713493"/>
<protein>
    <submittedName>
        <fullName evidence="1">Uncharacterized protein</fullName>
    </submittedName>
</protein>
<proteinExistence type="predicted"/>
<gene>
    <name evidence="1" type="ORF">TOT_010000596</name>
</gene>
<dbReference type="OrthoDB" id="361856at2759"/>
<organism evidence="1 2">
    <name type="scientific">Theileria orientalis strain Shintoku</name>
    <dbReference type="NCBI Taxonomy" id="869250"/>
    <lineage>
        <taxon>Eukaryota</taxon>
        <taxon>Sar</taxon>
        <taxon>Alveolata</taxon>
        <taxon>Apicomplexa</taxon>
        <taxon>Aconoidasida</taxon>
        <taxon>Piroplasmida</taxon>
        <taxon>Theileriidae</taxon>
        <taxon>Theileria</taxon>
    </lineage>
</organism>
<keyword evidence="2" id="KW-1185">Reference proteome</keyword>
<dbReference type="EMBL" id="AP011946">
    <property type="protein sequence ID" value="BAM39135.1"/>
    <property type="molecule type" value="Genomic_DNA"/>
</dbReference>
<dbReference type="AlphaFoldDB" id="J4D5R6"/>
<evidence type="ECO:0000313" key="2">
    <source>
        <dbReference type="Proteomes" id="UP000003786"/>
    </source>
</evidence>
<accession>J4D5R6</accession>
<reference evidence="1 2" key="1">
    <citation type="journal article" date="2012" name="MBio">
        <title>Comparative genome analysis of three eukaryotic parasites with differing abilities to transform leukocytes reveals key mediators of Theileria-induced leukocyte transformation.</title>
        <authorList>
            <person name="Hayashida K."/>
            <person name="Hara Y."/>
            <person name="Abe T."/>
            <person name="Yamasaki C."/>
            <person name="Toyoda A."/>
            <person name="Kosuge T."/>
            <person name="Suzuki Y."/>
            <person name="Sato Y."/>
            <person name="Kawashima S."/>
            <person name="Katayama T."/>
            <person name="Wakaguri H."/>
            <person name="Inoue N."/>
            <person name="Homma K."/>
            <person name="Tada-Umezaki M."/>
            <person name="Yagi Y."/>
            <person name="Fujii Y."/>
            <person name="Habara T."/>
            <person name="Kanehisa M."/>
            <person name="Watanabe H."/>
            <person name="Ito K."/>
            <person name="Gojobori T."/>
            <person name="Sugawara H."/>
            <person name="Imanishi T."/>
            <person name="Weir W."/>
            <person name="Gardner M."/>
            <person name="Pain A."/>
            <person name="Shiels B."/>
            <person name="Hattori M."/>
            <person name="Nene V."/>
            <person name="Sugimoto C."/>
        </authorList>
    </citation>
    <scope>NUCLEOTIDE SEQUENCE [LARGE SCALE GENOMIC DNA]</scope>
    <source>
        <strain evidence="1 2">Shintoku</strain>
    </source>
</reference>
<dbReference type="RefSeq" id="XP_009689436.1">
    <property type="nucleotide sequence ID" value="XM_009691141.1"/>
</dbReference>
<dbReference type="VEuPathDB" id="PiroplasmaDB:TOT_010000596"/>
<name>J4D5R6_THEOR</name>
<dbReference type="Proteomes" id="UP000003786">
    <property type="component" value="Chromosome 1"/>
</dbReference>
<sequence>MNPMVLDYPKCQTFFNNCLREWYYQYGRGTNFYYANPPGILFTRLRSSKNVKDYHVLEDMSHWYFKANEIDHFSTNLPLISSFKFTDDTNTYSSNYFTNFTGKILSTLHIGYDSWYSRIIAKASENSFNVAFCNSYDVAFNTFYNYSFHKQLLNIRIIESIHDVLVPWGCVVLVTSKADINEEIHSFFPVKNADCLWTDSTNIGHSPLNLEDSTHNRIINSIKATHNSQNADNCKIFSNLDTCNITANDSTSINRNKSLNRLFISCFHKLKNPKPNTRLKKPVCTK</sequence>
<evidence type="ECO:0000313" key="1">
    <source>
        <dbReference type="EMBL" id="BAM39135.1"/>
    </source>
</evidence>
<dbReference type="KEGG" id="tot:TOT_010000596"/>